<dbReference type="PANTHER" id="PTHR47331">
    <property type="entry name" value="PHD-TYPE DOMAIN-CONTAINING PROTEIN"/>
    <property type="match status" value="1"/>
</dbReference>
<dbReference type="Gene3D" id="3.10.10.10">
    <property type="entry name" value="HIV Type 1 Reverse Transcriptase, subunit A, domain 1"/>
    <property type="match status" value="1"/>
</dbReference>
<dbReference type="RefSeq" id="XP_062713521.1">
    <property type="nucleotide sequence ID" value="XM_062857537.1"/>
</dbReference>
<evidence type="ECO:0000259" key="6">
    <source>
        <dbReference type="PROSITE" id="PS50016"/>
    </source>
</evidence>
<dbReference type="Gene3D" id="3.30.70.270">
    <property type="match status" value="1"/>
</dbReference>
<dbReference type="SUPFAM" id="SSF56672">
    <property type="entry name" value="DNA/RNA polymerases"/>
    <property type="match status" value="1"/>
</dbReference>
<dbReference type="InterPro" id="IPR012337">
    <property type="entry name" value="RNaseH-like_sf"/>
</dbReference>
<dbReference type="PROSITE" id="PS50016">
    <property type="entry name" value="ZF_PHD_2"/>
    <property type="match status" value="1"/>
</dbReference>
<feature type="region of interest" description="Disordered" evidence="5">
    <location>
        <begin position="520"/>
        <end position="552"/>
    </location>
</feature>
<dbReference type="PANTHER" id="PTHR47331:SF1">
    <property type="entry name" value="GAG-LIKE PROTEIN"/>
    <property type="match status" value="1"/>
</dbReference>
<reference evidence="9" key="1">
    <citation type="journal article" date="2015" name="Proc. Natl. Acad. Sci. U.S.A.">
        <title>Genome sequence of the Asian Tiger mosquito, Aedes albopictus, reveals insights into its biology, genetics, and evolution.</title>
        <authorList>
            <person name="Chen X.G."/>
            <person name="Jiang X."/>
            <person name="Gu J."/>
            <person name="Xu M."/>
            <person name="Wu Y."/>
            <person name="Deng Y."/>
            <person name="Zhang C."/>
            <person name="Bonizzoni M."/>
            <person name="Dermauw W."/>
            <person name="Vontas J."/>
            <person name="Armbruster P."/>
            <person name="Huang X."/>
            <person name="Yang Y."/>
            <person name="Zhang H."/>
            <person name="He W."/>
            <person name="Peng H."/>
            <person name="Liu Y."/>
            <person name="Wu K."/>
            <person name="Chen J."/>
            <person name="Lirakis M."/>
            <person name="Topalis P."/>
            <person name="Van Leeuwen T."/>
            <person name="Hall A.B."/>
            <person name="Jiang X."/>
            <person name="Thorpe C."/>
            <person name="Mueller R.L."/>
            <person name="Sun C."/>
            <person name="Waterhouse R.M."/>
            <person name="Yan G."/>
            <person name="Tu Z.J."/>
            <person name="Fang X."/>
            <person name="James A.A."/>
        </authorList>
    </citation>
    <scope>NUCLEOTIDE SEQUENCE [LARGE SCALE GENOMIC DNA]</scope>
    <source>
        <strain evidence="9">Foshan</strain>
    </source>
</reference>
<dbReference type="InterPro" id="IPR043128">
    <property type="entry name" value="Rev_trsase/Diguanyl_cyclase"/>
</dbReference>
<evidence type="ECO:0000256" key="5">
    <source>
        <dbReference type="SAM" id="MobiDB-lite"/>
    </source>
</evidence>
<evidence type="ECO:0000256" key="2">
    <source>
        <dbReference type="ARBA" id="ARBA00022771"/>
    </source>
</evidence>
<organism evidence="8 9">
    <name type="scientific">Aedes albopictus</name>
    <name type="common">Asian tiger mosquito</name>
    <name type="synonym">Stegomyia albopicta</name>
    <dbReference type="NCBI Taxonomy" id="7160"/>
    <lineage>
        <taxon>Eukaryota</taxon>
        <taxon>Metazoa</taxon>
        <taxon>Ecdysozoa</taxon>
        <taxon>Arthropoda</taxon>
        <taxon>Hexapoda</taxon>
        <taxon>Insecta</taxon>
        <taxon>Pterygota</taxon>
        <taxon>Neoptera</taxon>
        <taxon>Endopterygota</taxon>
        <taxon>Diptera</taxon>
        <taxon>Nematocera</taxon>
        <taxon>Culicoidea</taxon>
        <taxon>Culicidae</taxon>
        <taxon>Culicinae</taxon>
        <taxon>Aedini</taxon>
        <taxon>Aedes</taxon>
        <taxon>Stegomyia</taxon>
    </lineage>
</organism>
<dbReference type="Gene3D" id="3.30.420.10">
    <property type="entry name" value="Ribonuclease H-like superfamily/Ribonuclease H"/>
    <property type="match status" value="1"/>
</dbReference>
<dbReference type="PROSITE" id="PS01359">
    <property type="entry name" value="ZF_PHD_1"/>
    <property type="match status" value="1"/>
</dbReference>
<feature type="domain" description="PHD-type" evidence="6">
    <location>
        <begin position="90"/>
        <end position="138"/>
    </location>
</feature>
<feature type="domain" description="Integrase catalytic" evidence="7">
    <location>
        <begin position="1653"/>
        <end position="1858"/>
    </location>
</feature>
<dbReference type="SMART" id="SM00249">
    <property type="entry name" value="PHD"/>
    <property type="match status" value="1"/>
</dbReference>
<keyword evidence="3" id="KW-0862">Zinc</keyword>
<evidence type="ECO:0000259" key="7">
    <source>
        <dbReference type="PROSITE" id="PS50994"/>
    </source>
</evidence>
<evidence type="ECO:0000313" key="8">
    <source>
        <dbReference type="EnsemblMetazoa" id="AALFPA23_023127.P34403"/>
    </source>
</evidence>
<evidence type="ECO:0000256" key="3">
    <source>
        <dbReference type="ARBA" id="ARBA00022833"/>
    </source>
</evidence>
<dbReference type="GeneID" id="134290398"/>
<dbReference type="InterPro" id="IPR043502">
    <property type="entry name" value="DNA/RNA_pol_sf"/>
</dbReference>
<evidence type="ECO:0000313" key="9">
    <source>
        <dbReference type="Proteomes" id="UP000069940"/>
    </source>
</evidence>
<dbReference type="InterPro" id="IPR001584">
    <property type="entry name" value="Integrase_cat-core"/>
</dbReference>
<dbReference type="Pfam" id="PF18701">
    <property type="entry name" value="DUF5641"/>
    <property type="match status" value="1"/>
</dbReference>
<dbReference type="SUPFAM" id="SSF53098">
    <property type="entry name" value="Ribonuclease H-like"/>
    <property type="match status" value="1"/>
</dbReference>
<dbReference type="Pfam" id="PF05380">
    <property type="entry name" value="Peptidase_A17"/>
    <property type="match status" value="1"/>
</dbReference>
<dbReference type="InterPro" id="IPR001965">
    <property type="entry name" value="Znf_PHD"/>
</dbReference>
<reference evidence="8" key="2">
    <citation type="submission" date="2025-05" db="UniProtKB">
        <authorList>
            <consortium name="EnsemblMetazoa"/>
        </authorList>
    </citation>
    <scope>IDENTIFICATION</scope>
    <source>
        <strain evidence="8">Foshan</strain>
    </source>
</reference>
<keyword evidence="1" id="KW-0479">Metal-binding</keyword>
<dbReference type="Proteomes" id="UP000069940">
    <property type="component" value="Unassembled WGS sequence"/>
</dbReference>
<keyword evidence="2 4" id="KW-0863">Zinc-finger</keyword>
<feature type="region of interest" description="Disordered" evidence="5">
    <location>
        <begin position="144"/>
        <end position="178"/>
    </location>
</feature>
<dbReference type="Gene3D" id="3.30.40.10">
    <property type="entry name" value="Zinc/RING finger domain, C3HC4 (zinc finger)"/>
    <property type="match status" value="1"/>
</dbReference>
<dbReference type="Pfam" id="PF03564">
    <property type="entry name" value="DUF1759"/>
    <property type="match status" value="1"/>
</dbReference>
<accession>A0ABM1ZZW6</accession>
<dbReference type="InterPro" id="IPR040676">
    <property type="entry name" value="DUF5641"/>
</dbReference>
<dbReference type="InterPro" id="IPR008042">
    <property type="entry name" value="Retrotrans_Pao"/>
</dbReference>
<keyword evidence="9" id="KW-1185">Reference proteome</keyword>
<feature type="compositionally biased region" description="Polar residues" evidence="5">
    <location>
        <begin position="64"/>
        <end position="76"/>
    </location>
</feature>
<proteinExistence type="predicted"/>
<dbReference type="InterPro" id="IPR036397">
    <property type="entry name" value="RNaseH_sf"/>
</dbReference>
<dbReference type="InterPro" id="IPR019786">
    <property type="entry name" value="Zinc_finger_PHD-type_CS"/>
</dbReference>
<protein>
    <submittedName>
        <fullName evidence="8">Uncharacterized protein</fullName>
    </submittedName>
</protein>
<dbReference type="InterPro" id="IPR019787">
    <property type="entry name" value="Znf_PHD-finger"/>
</dbReference>
<sequence>MSSKHSKTGSGNNGNGLTVTASATVATSAQTAAVLSTDNAVGTASQVNVDKRISGHHETGTIPKGSSNKPGSTTSFPRRNPPRNARPNRQSSCQLCDGLDTMNMIQCDACRGWFHCECAKVTDETEDHSWSCAKCAALLRRSLAPSGGGRNSEAQMQQVLNPSQRSRSSGKSMQSEARRRLKLQLMKIEEEKVVSDSESILDNASKIEQWMADTDCFGADVDSGVVDEVDGPVAINSRRPAEHSARNLRPNVEHPVHQLGQQPSPTGRDFQIANSPIVGSHPAQHAQLSHTRTETLMQPNRFIPGQRSTPMGGEHQRPTVQPVQTVDDETICILNRSQLAARQAVPKDLPEFGGNPEDWPLFFSVFNSSTQMCGFSNEENMLRLRKCLTGRALEAVRCRLLHPSNVAGVMSTLKMLYGRPEAIVQAIVKKVRTLPSPNIDRLETVVNFALTVENLVATIQACGVNDFVYNASLRYELVEKLPSSLKLDWAKYSRNTPIPNLHDFSTWLYSTAEDASAVMPSVSSDSKPRSNKKDGFLNVHAEGDSDSNHVVSSKVKQYTSDEIEKECPICKGGCPNIAKCKRFAEFSCDSKWAAVRECKLCRKCLRRHNGSCRQQKACGTNGCTYLHHPLLHTVDRHQSNGTATDAIVPAETTQQSCNIHQSQSKLLFRILPVLLYGPSKTVRTYAFIDDGSELSIMEQSLADELGVEGPKTSLCLKWTGGSQRLENSSQRVSLQISSSNDQSRKYQLSSVQTVKSLQIRPQTLLYGDIQETFRHLAGLPIESYENACPRILIGLDNLNLGHPLKSREGRPQEPIATKTRLGWTIYGSCISEGTTTNSVNYHSLQVCECNQYSDEDLHQTVKNYFLLDSIGIVKPDKPLQSQNDQRAQILLESLTKQRDGRYESGLLWKYDTVRLPDSKPMALKRWECLDRRMKNDPQLANVVRAKIEDHVSKGYIRKLSNEEVKTGYPRVWYLPIFPVVNPNKPGKTRLVWHAAATVHGVSLNTVLLKGPDLLTSLLSVLMQFREYKIAVCGDIREMYHQILMRNDDQHCQRFFWKENITDVEPSTYIVQVMTFGACCSPSTAQYVKNVHASKFQQEHPAAVEAIVKRHYVDDMLLSVEQEEEAVQLTRDVREIHASAGFEIRNWASNSSTVLAELEEPSTAEKSFGEDGCVEKILGMWWNTSTDCFTFKISNRIDEVLLSGGRRPTKREVLRTLMMVFDPLGFIGHFLMVLKTLLQEIWRSSIGWDDVINDQHFEKWLTWCAALPEIAELQIPRCYRSLTSTSEDNEVQLHTFVDASEAGFAAVAYLRFQEGSIVECALLGSKTRVSPLKFLSIPRSELQAAVIGVRLAQTVCSTLSFAVKHRFFWTDSKDVLCWLNSDHRRYSQFVAFRVSEVLEVSDTREWNWIPTKQNVADEGTKWRHNSDLSSSSRWFRGPEFLWKSAEHWPSSKHHFGSTTEELRPHLLQHTKVDECAVDISRFSDWKKMLRCTAYVLRYVRNLRLTVQQADRNSGPLNSQELRDAEYYLYRVAQLAAFADEITILSKNRNSKNPDKHLPRSSPLFRQCVFLDEVKVIRIQGRTQACSVIARDAVQPIFLPRDHSITKLILLDFHKRFNHQNHQTTINEVRQRYRIPRLKAVYKTVRKECQECKNYHATPQPPFMSDLPLQRLAAFTRPFTFMGVDYFGPMIVTVGRRSEKRWGVLATCLTIRAIHLELAHTLTTDSCILALRNIMARKGAPAIIFSDRGTNFQGASKELKEILQNVDQEQLMSEFTTPSTEWSFIPPASPHMGGAWERLIRNVKSNLSRLQWRRLPTDEVLNSTLIEIENVINSRPLTEIPLENDESPVLTPNHFLLGTSNGLKPWVPYSDSPSMLRNSFKQSQIMANEFWRMWLRDYLPVITRRSKWFTKVEPIQVNDVVVIVDPKAPRNSWPLGRVIATRPSSDGQIFALCCPGGYAGTNYKPIWKEERTERDGNCLREESFSTHSEAERRRHGDYHCCSSPCSFGGITRGPPPPEGPQILLAGSGGAAGAFGLAPDSREIEPAGRPHCARRASIDLRAGLSSAGSVVGDLLGCDCPAHSGRICVRVLPLSG</sequence>
<dbReference type="InterPro" id="IPR011011">
    <property type="entry name" value="Znf_FYVE_PHD"/>
</dbReference>
<evidence type="ECO:0000256" key="4">
    <source>
        <dbReference type="PROSITE-ProRule" id="PRU00146"/>
    </source>
</evidence>
<dbReference type="Pfam" id="PF00078">
    <property type="entry name" value="RVT_1"/>
    <property type="match status" value="1"/>
</dbReference>
<dbReference type="InterPro" id="IPR005312">
    <property type="entry name" value="DUF1759"/>
</dbReference>
<evidence type="ECO:0000256" key="1">
    <source>
        <dbReference type="ARBA" id="ARBA00022723"/>
    </source>
</evidence>
<dbReference type="PROSITE" id="PS50994">
    <property type="entry name" value="INTEGRASE"/>
    <property type="match status" value="1"/>
</dbReference>
<name>A0ABM1ZZW6_AEDAL</name>
<dbReference type="InterPro" id="IPR013083">
    <property type="entry name" value="Znf_RING/FYVE/PHD"/>
</dbReference>
<dbReference type="SUPFAM" id="SSF57903">
    <property type="entry name" value="FYVE/PHD zinc finger"/>
    <property type="match status" value="1"/>
</dbReference>
<feature type="compositionally biased region" description="Polar residues" evidence="5">
    <location>
        <begin position="152"/>
        <end position="175"/>
    </location>
</feature>
<feature type="compositionally biased region" description="Basic and acidic residues" evidence="5">
    <location>
        <begin position="526"/>
        <end position="547"/>
    </location>
</feature>
<dbReference type="EnsemblMetazoa" id="AALFPA23_023127.R34403">
    <property type="protein sequence ID" value="AALFPA23_023127.P34403"/>
    <property type="gene ID" value="AALFPA23_023127"/>
</dbReference>
<feature type="region of interest" description="Disordered" evidence="5">
    <location>
        <begin position="51"/>
        <end position="90"/>
    </location>
</feature>
<dbReference type="InterPro" id="IPR000477">
    <property type="entry name" value="RT_dom"/>
</dbReference>